<dbReference type="EMBL" id="BMDJ01000013">
    <property type="protein sequence ID" value="GGI29050.1"/>
    <property type="molecule type" value="Genomic_DNA"/>
</dbReference>
<reference evidence="2" key="1">
    <citation type="journal article" date="2019" name="Int. J. Syst. Evol. Microbiol.">
        <title>The Global Catalogue of Microorganisms (GCM) 10K type strain sequencing project: providing services to taxonomists for standard genome sequencing and annotation.</title>
        <authorList>
            <consortium name="The Broad Institute Genomics Platform"/>
            <consortium name="The Broad Institute Genome Sequencing Center for Infectious Disease"/>
            <person name="Wu L."/>
            <person name="Ma J."/>
        </authorList>
    </citation>
    <scope>NUCLEOTIDE SEQUENCE [LARGE SCALE GENOMIC DNA]</scope>
    <source>
        <strain evidence="2">CCM 8939</strain>
    </source>
</reference>
<dbReference type="RefSeq" id="WP_188417081.1">
    <property type="nucleotide sequence ID" value="NZ_BMDJ01000013.1"/>
</dbReference>
<comment type="caution">
    <text evidence="1">The sequence shown here is derived from an EMBL/GenBank/DDBJ whole genome shotgun (WGS) entry which is preliminary data.</text>
</comment>
<dbReference type="Proteomes" id="UP000645390">
    <property type="component" value="Unassembled WGS sequence"/>
</dbReference>
<organism evidence="1 2">
    <name type="scientific">Pedobacter mendelii</name>
    <dbReference type="NCBI Taxonomy" id="1908240"/>
    <lineage>
        <taxon>Bacteria</taxon>
        <taxon>Pseudomonadati</taxon>
        <taxon>Bacteroidota</taxon>
        <taxon>Sphingobacteriia</taxon>
        <taxon>Sphingobacteriales</taxon>
        <taxon>Sphingobacteriaceae</taxon>
        <taxon>Pedobacter</taxon>
    </lineage>
</organism>
<keyword evidence="2" id="KW-1185">Reference proteome</keyword>
<evidence type="ECO:0000313" key="1">
    <source>
        <dbReference type="EMBL" id="GGI29050.1"/>
    </source>
</evidence>
<evidence type="ECO:0000313" key="2">
    <source>
        <dbReference type="Proteomes" id="UP000645390"/>
    </source>
</evidence>
<name>A0ABQ2BLG0_9SPHI</name>
<gene>
    <name evidence="1" type="ORF">GCM10008119_35700</name>
</gene>
<proteinExistence type="predicted"/>
<protein>
    <submittedName>
        <fullName evidence="1">Uncharacterized protein</fullName>
    </submittedName>
</protein>
<sequence length="282" mass="32423">MQQVIVTGGGEISYKVLSNYHFTAKQQYESRLSLKQPIETDYQFEVGITAKDIKEAKAIYMSYVNKLNGLGAALHVGHLNFLTFALKDFEGSFIITEAVSYMKLSKLVQTQIELMEYLETSNISKFIVKPKIKYSKSLRNITIEETHLVHVALNAIINQLHLDMKSEIEFLPIELKDLVLPITNPNLLDLKYVNESLFNFKPIREYGQLIYNICSTLRRYLNDWCPNLGDETISITNAHARIIYETLELHSLIKQDHSNEVYKSDYIRKIITNGTYSAVNIC</sequence>
<accession>A0ABQ2BLG0</accession>